<gene>
    <name evidence="10" type="ORF">C5L30_001454</name>
</gene>
<evidence type="ECO:0000256" key="3">
    <source>
        <dbReference type="ARBA" id="ARBA00022630"/>
    </source>
</evidence>
<evidence type="ECO:0000259" key="9">
    <source>
        <dbReference type="Pfam" id="PF07992"/>
    </source>
</evidence>
<dbReference type="RefSeq" id="WP_029606506.1">
    <property type="nucleotide sequence ID" value="NZ_CAJJMR010000037.1"/>
</dbReference>
<dbReference type="Pfam" id="PF07992">
    <property type="entry name" value="Pyr_redox_2"/>
    <property type="match status" value="1"/>
</dbReference>
<evidence type="ECO:0008006" key="12">
    <source>
        <dbReference type="Google" id="ProtNLM"/>
    </source>
</evidence>
<dbReference type="STRING" id="1612.ABB44_09310"/>
<comment type="similarity">
    <text evidence="2">Belongs to the class-III pyridine nucleotide-disulfide oxidoreductase family.</text>
</comment>
<evidence type="ECO:0000313" key="10">
    <source>
        <dbReference type="EMBL" id="TDG70663.1"/>
    </source>
</evidence>
<dbReference type="SUPFAM" id="SSF51905">
    <property type="entry name" value="FAD/NAD(P)-binding domain"/>
    <property type="match status" value="2"/>
</dbReference>
<dbReference type="InterPro" id="IPR016156">
    <property type="entry name" value="FAD/NAD-linked_Rdtase_dimer_sf"/>
</dbReference>
<dbReference type="Pfam" id="PF02852">
    <property type="entry name" value="Pyr_redox_dim"/>
    <property type="match status" value="1"/>
</dbReference>
<keyword evidence="3" id="KW-0285">Flavoprotein</keyword>
<dbReference type="PANTHER" id="PTHR43429">
    <property type="entry name" value="PYRIDINE NUCLEOTIDE-DISULFIDE OXIDOREDUCTASE DOMAIN-CONTAINING"/>
    <property type="match status" value="1"/>
</dbReference>
<organism evidence="10 11">
    <name type="scientific">Companilactobacillus farciminis</name>
    <dbReference type="NCBI Taxonomy" id="1612"/>
    <lineage>
        <taxon>Bacteria</taxon>
        <taxon>Bacillati</taxon>
        <taxon>Bacillota</taxon>
        <taxon>Bacilli</taxon>
        <taxon>Lactobacillales</taxon>
        <taxon>Lactobacillaceae</taxon>
        <taxon>Companilactobacillus</taxon>
    </lineage>
</organism>
<dbReference type="InterPro" id="IPR036188">
    <property type="entry name" value="FAD/NAD-bd_sf"/>
</dbReference>
<dbReference type="SUPFAM" id="SSF55424">
    <property type="entry name" value="FAD/NAD-linked reductases, dimerisation (C-terminal) domain"/>
    <property type="match status" value="1"/>
</dbReference>
<comment type="cofactor">
    <cofactor evidence="1">
        <name>FAD</name>
        <dbReference type="ChEBI" id="CHEBI:57692"/>
    </cofactor>
</comment>
<dbReference type="InterPro" id="IPR023753">
    <property type="entry name" value="FAD/NAD-binding_dom"/>
</dbReference>
<dbReference type="InterPro" id="IPR004099">
    <property type="entry name" value="Pyr_nucl-diS_OxRdtase_dimer"/>
</dbReference>
<feature type="domain" description="FAD/NAD(P)-binding" evidence="9">
    <location>
        <begin position="1"/>
        <end position="305"/>
    </location>
</feature>
<comment type="caution">
    <text evidence="10">The sequence shown here is derived from an EMBL/GenBank/DDBJ whole genome shotgun (WGS) entry which is preliminary data.</text>
</comment>
<evidence type="ECO:0000256" key="4">
    <source>
        <dbReference type="ARBA" id="ARBA00022827"/>
    </source>
</evidence>
<keyword evidence="7" id="KW-0676">Redox-active center</keyword>
<accession>A0A4R5NC33</accession>
<evidence type="ECO:0000256" key="6">
    <source>
        <dbReference type="ARBA" id="ARBA00023097"/>
    </source>
</evidence>
<dbReference type="PANTHER" id="PTHR43429:SF1">
    <property type="entry name" value="NAD(P)H SULFUR OXIDOREDUCTASE (COA-DEPENDENT)"/>
    <property type="match status" value="1"/>
</dbReference>
<evidence type="ECO:0000256" key="7">
    <source>
        <dbReference type="ARBA" id="ARBA00023284"/>
    </source>
</evidence>
<evidence type="ECO:0000256" key="2">
    <source>
        <dbReference type="ARBA" id="ARBA00009130"/>
    </source>
</evidence>
<keyword evidence="4" id="KW-0274">FAD</keyword>
<proteinExistence type="inferred from homology"/>
<protein>
    <recommendedName>
        <fullName evidence="12">NADH oxidase</fullName>
    </recommendedName>
</protein>
<evidence type="ECO:0000256" key="1">
    <source>
        <dbReference type="ARBA" id="ARBA00001974"/>
    </source>
</evidence>
<dbReference type="Gene3D" id="3.30.390.30">
    <property type="match status" value="1"/>
</dbReference>
<name>A0A4R5NC33_9LACO</name>
<dbReference type="Proteomes" id="UP000295257">
    <property type="component" value="Unassembled WGS sequence"/>
</dbReference>
<evidence type="ECO:0000313" key="11">
    <source>
        <dbReference type="Proteomes" id="UP000295257"/>
    </source>
</evidence>
<keyword evidence="5" id="KW-0560">Oxidoreductase</keyword>
<dbReference type="EMBL" id="PUFN01000024">
    <property type="protein sequence ID" value="TDG70663.1"/>
    <property type="molecule type" value="Genomic_DNA"/>
</dbReference>
<dbReference type="PRINTS" id="PR00469">
    <property type="entry name" value="PNDRDTASEII"/>
</dbReference>
<reference evidence="10 11" key="1">
    <citation type="journal article" date="2019" name="Appl. Microbiol. Biotechnol.">
        <title>Uncovering carbohydrate metabolism through a genotype-phenotype association study of 56 lactic acid bacteria genomes.</title>
        <authorList>
            <person name="Buron-Moles G."/>
            <person name="Chailyan A."/>
            <person name="Dolejs I."/>
            <person name="Forster J."/>
            <person name="Miks M.H."/>
        </authorList>
    </citation>
    <scope>NUCLEOTIDE SEQUENCE [LARGE SCALE GENOMIC DNA]</scope>
    <source>
        <strain evidence="10 11">ATCC 29644</strain>
    </source>
</reference>
<dbReference type="AlphaFoldDB" id="A0A4R5NC33"/>
<dbReference type="PRINTS" id="PR00368">
    <property type="entry name" value="FADPNR"/>
</dbReference>
<keyword evidence="11" id="KW-1185">Reference proteome</keyword>
<dbReference type="OrthoDB" id="9802028at2"/>
<feature type="domain" description="Pyridine nucleotide-disulphide oxidoreductase dimerisation" evidence="8">
    <location>
        <begin position="329"/>
        <end position="431"/>
    </location>
</feature>
<dbReference type="GO" id="GO:0016491">
    <property type="term" value="F:oxidoreductase activity"/>
    <property type="evidence" value="ECO:0007669"/>
    <property type="project" value="UniProtKB-KW"/>
</dbReference>
<evidence type="ECO:0000259" key="8">
    <source>
        <dbReference type="Pfam" id="PF02852"/>
    </source>
</evidence>
<evidence type="ECO:0000256" key="5">
    <source>
        <dbReference type="ARBA" id="ARBA00023002"/>
    </source>
</evidence>
<sequence length="453" mass="50101">MKIVIIGCTHAGIAAMNQCLKYYPDATITVYERNQSISYLSCATYLHIAGSVKNLDEAMYANPEQFIKKGVQMRMQHDVIEIDSTAHTILAQDLQTKEFVHDTYDKLIMTTGSKTTIPVIPGIESTKVMLCKTCDQAQKLAKASKNAKKIAILGGGYSGVELAEGYLKSGHQVILFQRRDQLLNQYLDTELAQKVKQLLLDNNVKVMTKTVVTRFTETEDGKVLIKTSAGDYLVDMVTITPGVLPQADLLKGQVKLAKNGAIITNEYMQSSDPDIFAAGDVTEVHFNPTLDSKYIPLASHAIRQGALAGANVVTPRIKSMGTQATSGMLVFGHTVASTGLTLHDALQENFDAQAVFFEGNYRPDFMPTNTKISIELIYDRKTRQVLGAQLMSKHEVSQSANTISVIIQNKNTIDDLAYLDMLFSPNFDEPFNYLNLVAQKAVDQEYQYSQSQK</sequence>
<dbReference type="InterPro" id="IPR050260">
    <property type="entry name" value="FAD-bd_OxRdtase"/>
</dbReference>
<dbReference type="Gene3D" id="3.50.50.60">
    <property type="entry name" value="FAD/NAD(P)-binding domain"/>
    <property type="match status" value="2"/>
</dbReference>
<keyword evidence="6" id="KW-0558">Oxidation</keyword>